<protein>
    <submittedName>
        <fullName evidence="2">Uncharacterized protein</fullName>
    </submittedName>
</protein>
<comment type="caution">
    <text evidence="2">The sequence shown here is derived from an EMBL/GenBank/DDBJ whole genome shotgun (WGS) entry which is preliminary data.</text>
</comment>
<evidence type="ECO:0000313" key="2">
    <source>
        <dbReference type="EMBL" id="CAB4027730.1"/>
    </source>
</evidence>
<gene>
    <name evidence="2" type="ORF">PACLA_8A048560</name>
</gene>
<feature type="compositionally biased region" description="Polar residues" evidence="1">
    <location>
        <begin position="415"/>
        <end position="425"/>
    </location>
</feature>
<name>A0A7D9L870_PARCT</name>
<evidence type="ECO:0000313" key="3">
    <source>
        <dbReference type="Proteomes" id="UP001152795"/>
    </source>
</evidence>
<feature type="compositionally biased region" description="Polar residues" evidence="1">
    <location>
        <begin position="354"/>
        <end position="369"/>
    </location>
</feature>
<organism evidence="2 3">
    <name type="scientific">Paramuricea clavata</name>
    <name type="common">Red gorgonian</name>
    <name type="synonym">Violescent sea-whip</name>
    <dbReference type="NCBI Taxonomy" id="317549"/>
    <lineage>
        <taxon>Eukaryota</taxon>
        <taxon>Metazoa</taxon>
        <taxon>Cnidaria</taxon>
        <taxon>Anthozoa</taxon>
        <taxon>Octocorallia</taxon>
        <taxon>Malacalcyonacea</taxon>
        <taxon>Plexauridae</taxon>
        <taxon>Paramuricea</taxon>
    </lineage>
</organism>
<dbReference type="Proteomes" id="UP001152795">
    <property type="component" value="Unassembled WGS sequence"/>
</dbReference>
<feature type="compositionally biased region" description="Acidic residues" evidence="1">
    <location>
        <begin position="432"/>
        <end position="444"/>
    </location>
</feature>
<keyword evidence="3" id="KW-1185">Reference proteome</keyword>
<feature type="region of interest" description="Disordered" evidence="1">
    <location>
        <begin position="354"/>
        <end position="471"/>
    </location>
</feature>
<dbReference type="AlphaFoldDB" id="A0A7D9L870"/>
<reference evidence="2" key="1">
    <citation type="submission" date="2020-04" db="EMBL/GenBank/DDBJ databases">
        <authorList>
            <person name="Alioto T."/>
            <person name="Alioto T."/>
            <person name="Gomez Garrido J."/>
        </authorList>
    </citation>
    <scope>NUCLEOTIDE SEQUENCE</scope>
    <source>
        <strain evidence="2">A484AB</strain>
    </source>
</reference>
<proteinExistence type="predicted"/>
<evidence type="ECO:0000256" key="1">
    <source>
        <dbReference type="SAM" id="MobiDB-lite"/>
    </source>
</evidence>
<accession>A0A7D9L870</accession>
<feature type="compositionally biased region" description="Basic residues" evidence="1">
    <location>
        <begin position="461"/>
        <end position="471"/>
    </location>
</feature>
<feature type="compositionally biased region" description="Basic and acidic residues" evidence="1">
    <location>
        <begin position="370"/>
        <end position="388"/>
    </location>
</feature>
<dbReference type="EMBL" id="CACRXK020014985">
    <property type="protein sequence ID" value="CAB4027730.1"/>
    <property type="molecule type" value="Genomic_DNA"/>
</dbReference>
<sequence length="471" mass="52931">MKRQKLPEHDSKYEALRVTEWWQIEQAFKSCCTFDPTSRPSASHLLGLFNCTQPEQLFQLYPLSVSQATALEQHDHEVAMAVNSANSFDQGASIDGSETNPGFDDMVMDVDPPLSNGVNCCAFLALGVCDRFVQKTDSAKYSDTTCSWDVLKEAAENVINDLPRQISQLRDTDRYYDVSEANVILAHSDHLASEYDLFEECISGNYVFSHGSRAELVEALTRKIASSNDDISLRIGVYTCSPYIFTIGTYNGALFLVDTHPISEELGGNHNGLMMVTPDCSVHSCEMLVQWILKRLKLSGVKEDQYQSFSWVTKCQQREQFQHVSEINEEIPPNGIQDINDEIVQTYTDCNHETTTTNVRRSNETSTTQELKEREVHTVDIRDSDSSRSNDSIGIVKIVQKKPSDIESRGMPPTDNCNLSSNIENSSHEEQSSDEDQSSDEEHSDLETTLYNGDALTPFSRGRKKHSVTMI</sequence>